<proteinExistence type="inferred from homology"/>
<comment type="function">
    <text evidence="8">Catalyzes the ATP-dependent phosphorylation of fructose-l-phosphate to fructose-l,6-bisphosphate.</text>
</comment>
<dbReference type="EMBL" id="DXBP01000059">
    <property type="protein sequence ID" value="HIZ42836.1"/>
    <property type="molecule type" value="Genomic_DNA"/>
</dbReference>
<dbReference type="PROSITE" id="PS00584">
    <property type="entry name" value="PFKB_KINASES_2"/>
    <property type="match status" value="1"/>
</dbReference>
<dbReference type="InterPro" id="IPR029056">
    <property type="entry name" value="Ribokinase-like"/>
</dbReference>
<dbReference type="InterPro" id="IPR022463">
    <property type="entry name" value="1-PFruKinase"/>
</dbReference>
<dbReference type="InterPro" id="IPR002173">
    <property type="entry name" value="Carboh/pur_kinase_PfkB_CS"/>
</dbReference>
<dbReference type="NCBIfam" id="TIGR03168">
    <property type="entry name" value="1-PFK"/>
    <property type="match status" value="1"/>
</dbReference>
<comment type="catalytic activity">
    <reaction evidence="7">
        <text>D-tagatofuranose 6-phosphate + ATP = D-tagatofuranose 1,6-bisphosphate + ADP + H(+)</text>
        <dbReference type="Rhea" id="RHEA:12420"/>
        <dbReference type="ChEBI" id="CHEBI:15378"/>
        <dbReference type="ChEBI" id="CHEBI:30616"/>
        <dbReference type="ChEBI" id="CHEBI:58694"/>
        <dbReference type="ChEBI" id="CHEBI:58695"/>
        <dbReference type="ChEBI" id="CHEBI:456216"/>
        <dbReference type="EC" id="2.7.1.144"/>
    </reaction>
</comment>
<reference evidence="10" key="2">
    <citation type="submission" date="2021-04" db="EMBL/GenBank/DDBJ databases">
        <authorList>
            <person name="Gilroy R."/>
        </authorList>
    </citation>
    <scope>NUCLEOTIDE SEQUENCE</scope>
    <source>
        <strain evidence="10">ChiSxjej1B13-11774</strain>
    </source>
</reference>
<evidence type="ECO:0000259" key="9">
    <source>
        <dbReference type="Pfam" id="PF00294"/>
    </source>
</evidence>
<keyword evidence="7" id="KW-0423">Lactose metabolism</keyword>
<protein>
    <recommendedName>
        <fullName evidence="7">Tagatose-6-phosphate kinase</fullName>
        <ecNumber evidence="7">2.7.1.144</ecNumber>
    </recommendedName>
</protein>
<evidence type="ECO:0000256" key="5">
    <source>
        <dbReference type="ARBA" id="ARBA00022840"/>
    </source>
</evidence>
<dbReference type="PANTHER" id="PTHR46566">
    <property type="entry name" value="1-PHOSPHOFRUCTOKINASE-RELATED"/>
    <property type="match status" value="1"/>
</dbReference>
<dbReference type="GO" id="GO:0044281">
    <property type="term" value="P:small molecule metabolic process"/>
    <property type="evidence" value="ECO:0007669"/>
    <property type="project" value="UniProtKB-ARBA"/>
</dbReference>
<dbReference type="AlphaFoldDB" id="A0A9D2ETC8"/>
<dbReference type="InterPro" id="IPR011611">
    <property type="entry name" value="PfkB_dom"/>
</dbReference>
<dbReference type="FunFam" id="3.40.1190.20:FF:000001">
    <property type="entry name" value="Phosphofructokinase"/>
    <property type="match status" value="1"/>
</dbReference>
<evidence type="ECO:0000256" key="8">
    <source>
        <dbReference type="RuleBase" id="RU369061"/>
    </source>
</evidence>
<dbReference type="GO" id="GO:0008662">
    <property type="term" value="F:1-phosphofructokinase activity"/>
    <property type="evidence" value="ECO:0007669"/>
    <property type="project" value="UniProtKB-UniRule"/>
</dbReference>
<feature type="domain" description="Carbohydrate kinase PfkB" evidence="9">
    <location>
        <begin position="8"/>
        <end position="289"/>
    </location>
</feature>
<evidence type="ECO:0000256" key="3">
    <source>
        <dbReference type="ARBA" id="ARBA00022741"/>
    </source>
</evidence>
<dbReference type="Proteomes" id="UP000824048">
    <property type="component" value="Unassembled WGS sequence"/>
</dbReference>
<sequence length="301" mass="31144">MIYTVTFNPAIDYVVRLDAPLQAGAVNRAAGEDCVLGGKGINVSGVLAQLGCPSVALGFVAGETGAWLERGLAAQGLQTDFIHLPSGMTRINVKIKAGRETELNGAGPAIPPEAMEQLAQKLDALQPDDILVLAGSIPASLPADTYEKILARLQGRGVRTVVDASGQLLIKVLPYGPFLIKPNHHELAEIAGRALHGDAEIAQAALALQRQGARNVLVSMAGDGALLLDETGAVHRIGTPKGTVINSVGAGDSMLAGFVAGYLQSSSYETALRLGTACGSATAFSLGLATRHDIDRLLAEL</sequence>
<evidence type="ECO:0000256" key="1">
    <source>
        <dbReference type="ARBA" id="ARBA00005380"/>
    </source>
</evidence>
<keyword evidence="2 7" id="KW-0808">Transferase</keyword>
<dbReference type="PANTHER" id="PTHR46566:SF1">
    <property type="entry name" value="1-PHOSPHOFRUCTOKINASE"/>
    <property type="match status" value="1"/>
</dbReference>
<evidence type="ECO:0000313" key="10">
    <source>
        <dbReference type="EMBL" id="HIZ42836.1"/>
    </source>
</evidence>
<gene>
    <name evidence="10" type="primary">pfkB</name>
    <name evidence="10" type="ORF">H9811_09775</name>
</gene>
<dbReference type="EC" id="2.7.1.144" evidence="7"/>
<organism evidence="10 11">
    <name type="scientific">Candidatus Gemmiger excrementigallinarum</name>
    <dbReference type="NCBI Taxonomy" id="2838609"/>
    <lineage>
        <taxon>Bacteria</taxon>
        <taxon>Bacillati</taxon>
        <taxon>Bacillota</taxon>
        <taxon>Clostridia</taxon>
        <taxon>Eubacteriales</taxon>
        <taxon>Gemmiger</taxon>
    </lineage>
</organism>
<evidence type="ECO:0000256" key="4">
    <source>
        <dbReference type="ARBA" id="ARBA00022777"/>
    </source>
</evidence>
<evidence type="ECO:0000256" key="2">
    <source>
        <dbReference type="ARBA" id="ARBA00022679"/>
    </source>
</evidence>
<keyword evidence="4 8" id="KW-0418">Kinase</keyword>
<reference evidence="10" key="1">
    <citation type="journal article" date="2021" name="PeerJ">
        <title>Extensive microbial diversity within the chicken gut microbiome revealed by metagenomics and culture.</title>
        <authorList>
            <person name="Gilroy R."/>
            <person name="Ravi A."/>
            <person name="Getino M."/>
            <person name="Pursley I."/>
            <person name="Horton D.L."/>
            <person name="Alikhan N.F."/>
            <person name="Baker D."/>
            <person name="Gharbi K."/>
            <person name="Hall N."/>
            <person name="Watson M."/>
            <person name="Adriaenssens E.M."/>
            <person name="Foster-Nyarko E."/>
            <person name="Jarju S."/>
            <person name="Secka A."/>
            <person name="Antonio M."/>
            <person name="Oren A."/>
            <person name="Chaudhuri R.R."/>
            <person name="La Ragione R."/>
            <person name="Hildebrand F."/>
            <person name="Pallen M.J."/>
        </authorList>
    </citation>
    <scope>NUCLEOTIDE SEQUENCE</scope>
    <source>
        <strain evidence="10">ChiSxjej1B13-11774</strain>
    </source>
</reference>
<comment type="caution">
    <text evidence="10">The sequence shown here is derived from an EMBL/GenBank/DDBJ whole genome shotgun (WGS) entry which is preliminary data.</text>
</comment>
<accession>A0A9D2ETC8</accession>
<evidence type="ECO:0000313" key="11">
    <source>
        <dbReference type="Proteomes" id="UP000824048"/>
    </source>
</evidence>
<dbReference type="GO" id="GO:0009024">
    <property type="term" value="F:tagatose-6-phosphate kinase activity"/>
    <property type="evidence" value="ECO:0007669"/>
    <property type="project" value="UniProtKB-EC"/>
</dbReference>
<evidence type="ECO:0000256" key="6">
    <source>
        <dbReference type="ARBA" id="ARBA00047745"/>
    </source>
</evidence>
<evidence type="ECO:0000256" key="7">
    <source>
        <dbReference type="PIRNR" id="PIRNR000535"/>
    </source>
</evidence>
<dbReference type="InterPro" id="IPR017583">
    <property type="entry name" value="Tagatose/fructose_Pkinase"/>
</dbReference>
<dbReference type="CDD" id="cd01164">
    <property type="entry name" value="FruK_PfkB_like"/>
    <property type="match status" value="1"/>
</dbReference>
<keyword evidence="3 7" id="KW-0547">Nucleotide-binding</keyword>
<dbReference type="GO" id="GO:0005829">
    <property type="term" value="C:cytosol"/>
    <property type="evidence" value="ECO:0007669"/>
    <property type="project" value="TreeGrafter"/>
</dbReference>
<dbReference type="NCBIfam" id="TIGR03828">
    <property type="entry name" value="pfkB"/>
    <property type="match status" value="1"/>
</dbReference>
<dbReference type="GO" id="GO:0016052">
    <property type="term" value="P:carbohydrate catabolic process"/>
    <property type="evidence" value="ECO:0007669"/>
    <property type="project" value="UniProtKB-ARBA"/>
</dbReference>
<dbReference type="SUPFAM" id="SSF53613">
    <property type="entry name" value="Ribokinase-like"/>
    <property type="match status" value="1"/>
</dbReference>
<dbReference type="Pfam" id="PF00294">
    <property type="entry name" value="PfkB"/>
    <property type="match status" value="1"/>
</dbReference>
<dbReference type="PIRSF" id="PIRSF000535">
    <property type="entry name" value="1PFK/6PFK/LacC"/>
    <property type="match status" value="1"/>
</dbReference>
<dbReference type="GO" id="GO:0005988">
    <property type="term" value="P:lactose metabolic process"/>
    <property type="evidence" value="ECO:0007669"/>
    <property type="project" value="UniProtKB-KW"/>
</dbReference>
<comment type="similarity">
    <text evidence="7">Belongs to the carbohydrate kinase PfkB family. LacC subfamily.</text>
</comment>
<comment type="pathway">
    <text evidence="7">Carbohydrate metabolism; D-tagatose 6-phosphate degradation; D-glyceraldehyde 3-phosphate and glycerone phosphate from D-tagatose 6-phosphate: step 1/2.</text>
</comment>
<dbReference type="GO" id="GO:0005524">
    <property type="term" value="F:ATP binding"/>
    <property type="evidence" value="ECO:0007669"/>
    <property type="project" value="UniProtKB-UniRule"/>
</dbReference>
<comment type="similarity">
    <text evidence="1">Belongs to the carbohydrate kinase pfkB family.</text>
</comment>
<comment type="catalytic activity">
    <reaction evidence="6 8">
        <text>beta-D-fructose 1-phosphate + ATP = beta-D-fructose 1,6-bisphosphate + ADP + H(+)</text>
        <dbReference type="Rhea" id="RHEA:14213"/>
        <dbReference type="ChEBI" id="CHEBI:15378"/>
        <dbReference type="ChEBI" id="CHEBI:30616"/>
        <dbReference type="ChEBI" id="CHEBI:32966"/>
        <dbReference type="ChEBI" id="CHEBI:138881"/>
        <dbReference type="ChEBI" id="CHEBI:456216"/>
        <dbReference type="EC" id="2.7.1.56"/>
    </reaction>
</comment>
<name>A0A9D2ETC8_9FIRM</name>
<keyword evidence="5 7" id="KW-0067">ATP-binding</keyword>
<dbReference type="Gene3D" id="3.40.1190.20">
    <property type="match status" value="1"/>
</dbReference>